<protein>
    <submittedName>
        <fullName evidence="1">Uncharacterized protein</fullName>
    </submittedName>
</protein>
<evidence type="ECO:0000313" key="1">
    <source>
        <dbReference type="EMBL" id="EFZ12299.1"/>
    </source>
</evidence>
<dbReference type="AlphaFoldDB" id="E9J4F5"/>
<accession>E9J4F5</accession>
<reference evidence="1" key="1">
    <citation type="journal article" date="2011" name="Proc. Natl. Acad. Sci. U.S.A.">
        <title>The genome of the fire ant Solenopsis invicta.</title>
        <authorList>
            <person name="Wurm Y."/>
            <person name="Wang J."/>
            <person name="Riba-Grognuz O."/>
            <person name="Corona M."/>
            <person name="Nygaard S."/>
            <person name="Hunt B.G."/>
            <person name="Ingram K.K."/>
            <person name="Falquet L."/>
            <person name="Nipitwattanaphon M."/>
            <person name="Gotzek D."/>
            <person name="Dijkstra M.B."/>
            <person name="Oettler J."/>
            <person name="Comtesse F."/>
            <person name="Shih C.J."/>
            <person name="Wu W.J."/>
            <person name="Yang C.C."/>
            <person name="Thomas J."/>
            <person name="Beaudoing E."/>
            <person name="Pradervand S."/>
            <person name="Flegel V."/>
            <person name="Cook E.D."/>
            <person name="Fabbretti R."/>
            <person name="Stockinger H."/>
            <person name="Long L."/>
            <person name="Farmerie W.G."/>
            <person name="Oakey J."/>
            <person name="Boomsma J.J."/>
            <person name="Pamilo P."/>
            <person name="Yi S.V."/>
            <person name="Heinze J."/>
            <person name="Goodisman M.A."/>
            <person name="Farinelli L."/>
            <person name="Harshman K."/>
            <person name="Hulo N."/>
            <person name="Cerutti L."/>
            <person name="Xenarios I."/>
            <person name="Shoemaker D."/>
            <person name="Keller L."/>
        </authorList>
    </citation>
    <scope>NUCLEOTIDE SEQUENCE [LARGE SCALE GENOMIC DNA]</scope>
</reference>
<dbReference type="HOGENOM" id="CLU_2801416_0_0_1"/>
<gene>
    <name evidence="1" type="ORF">SINV_12092</name>
</gene>
<feature type="non-terminal residue" evidence="1">
    <location>
        <position position="68"/>
    </location>
</feature>
<proteinExistence type="predicted"/>
<name>E9J4F5_SOLIN</name>
<sequence length="68" mass="8193">MERMQERYLRWLMGISCRTPGYMIREELQRDKLAEGRSSKLSRRCWEKLREREQKRGEEGVGMGEGKT</sequence>
<organism>
    <name type="scientific">Solenopsis invicta</name>
    <name type="common">Red imported fire ant</name>
    <name type="synonym">Solenopsis wagneri</name>
    <dbReference type="NCBI Taxonomy" id="13686"/>
    <lineage>
        <taxon>Eukaryota</taxon>
        <taxon>Metazoa</taxon>
        <taxon>Ecdysozoa</taxon>
        <taxon>Arthropoda</taxon>
        <taxon>Hexapoda</taxon>
        <taxon>Insecta</taxon>
        <taxon>Pterygota</taxon>
        <taxon>Neoptera</taxon>
        <taxon>Endopterygota</taxon>
        <taxon>Hymenoptera</taxon>
        <taxon>Apocrita</taxon>
        <taxon>Aculeata</taxon>
        <taxon>Formicoidea</taxon>
        <taxon>Formicidae</taxon>
        <taxon>Myrmicinae</taxon>
        <taxon>Solenopsis</taxon>
    </lineage>
</organism>
<dbReference type="EMBL" id="GL768101">
    <property type="protein sequence ID" value="EFZ12299.1"/>
    <property type="molecule type" value="Genomic_DNA"/>
</dbReference>